<sequence length="159" mass="16261">MRPNRIAAALAALLSLQPAAANALAACTASATGVSFGSYDPLSPTPRISTGSVTVSCDLLLGISLLVAYSISLSQGNGTFSTRQLSAGPGKTMNYNLFTSGTYGSVWGNGSGGSVMVYDGYLLGLAMATTSYPIYGRIPALQNVPAGNYTDTILVTVTY</sequence>
<evidence type="ECO:0000313" key="4">
    <source>
        <dbReference type="Proteomes" id="UP001597295"/>
    </source>
</evidence>
<feature type="domain" description="Spore coat protein U/FanG" evidence="2">
    <location>
        <begin position="19"/>
        <end position="156"/>
    </location>
</feature>
<keyword evidence="1" id="KW-0732">Signal</keyword>
<dbReference type="PANTHER" id="PTHR37089">
    <property type="entry name" value="PROTEIN U-RELATED"/>
    <property type="match status" value="1"/>
</dbReference>
<feature type="signal peptide" evidence="1">
    <location>
        <begin position="1"/>
        <end position="25"/>
    </location>
</feature>
<protein>
    <submittedName>
        <fullName evidence="3">Spore coat U domain-containing protein</fullName>
    </submittedName>
</protein>
<organism evidence="3 4">
    <name type="scientific">Lacibacterium aquatile</name>
    <dbReference type="NCBI Taxonomy" id="1168082"/>
    <lineage>
        <taxon>Bacteria</taxon>
        <taxon>Pseudomonadati</taxon>
        <taxon>Pseudomonadota</taxon>
        <taxon>Alphaproteobacteria</taxon>
        <taxon>Rhodospirillales</taxon>
        <taxon>Rhodospirillaceae</taxon>
    </lineage>
</organism>
<dbReference type="EMBL" id="JBHUIP010000012">
    <property type="protein sequence ID" value="MFD2263932.1"/>
    <property type="molecule type" value="Genomic_DNA"/>
</dbReference>
<gene>
    <name evidence="3" type="ORF">ACFSM5_13605</name>
</gene>
<dbReference type="Proteomes" id="UP001597295">
    <property type="component" value="Unassembled WGS sequence"/>
</dbReference>
<reference evidence="4" key="1">
    <citation type="journal article" date="2019" name="Int. J. Syst. Evol. Microbiol.">
        <title>The Global Catalogue of Microorganisms (GCM) 10K type strain sequencing project: providing services to taxonomists for standard genome sequencing and annotation.</title>
        <authorList>
            <consortium name="The Broad Institute Genomics Platform"/>
            <consortium name="The Broad Institute Genome Sequencing Center for Infectious Disease"/>
            <person name="Wu L."/>
            <person name="Ma J."/>
        </authorList>
    </citation>
    <scope>NUCLEOTIDE SEQUENCE [LARGE SCALE GENOMIC DNA]</scope>
    <source>
        <strain evidence="4">CGMCC 1.19062</strain>
    </source>
</reference>
<dbReference type="RefSeq" id="WP_379876974.1">
    <property type="nucleotide sequence ID" value="NZ_JBHUIP010000012.1"/>
</dbReference>
<accession>A0ABW5DSM8</accession>
<evidence type="ECO:0000313" key="3">
    <source>
        <dbReference type="EMBL" id="MFD2263932.1"/>
    </source>
</evidence>
<comment type="caution">
    <text evidence="3">The sequence shown here is derived from an EMBL/GenBank/DDBJ whole genome shotgun (WGS) entry which is preliminary data.</text>
</comment>
<dbReference type="Pfam" id="PF05229">
    <property type="entry name" value="SCPU"/>
    <property type="match status" value="1"/>
</dbReference>
<evidence type="ECO:0000256" key="1">
    <source>
        <dbReference type="SAM" id="SignalP"/>
    </source>
</evidence>
<dbReference type="InterPro" id="IPR053167">
    <property type="entry name" value="Spore_coat_component"/>
</dbReference>
<name>A0ABW5DSM8_9PROT</name>
<keyword evidence="4" id="KW-1185">Reference proteome</keyword>
<dbReference type="PROSITE" id="PS51257">
    <property type="entry name" value="PROKAR_LIPOPROTEIN"/>
    <property type="match status" value="1"/>
</dbReference>
<dbReference type="InterPro" id="IPR007893">
    <property type="entry name" value="Spore_coat_U/FanG"/>
</dbReference>
<proteinExistence type="predicted"/>
<evidence type="ECO:0000259" key="2">
    <source>
        <dbReference type="Pfam" id="PF05229"/>
    </source>
</evidence>
<feature type="chain" id="PRO_5046361999" evidence="1">
    <location>
        <begin position="26"/>
        <end position="159"/>
    </location>
</feature>
<dbReference type="SMART" id="SM00972">
    <property type="entry name" value="SCPU"/>
    <property type="match status" value="1"/>
</dbReference>